<dbReference type="GO" id="GO:0004061">
    <property type="term" value="F:arylformamidase activity"/>
    <property type="evidence" value="ECO:0007669"/>
    <property type="project" value="InterPro"/>
</dbReference>
<proteinExistence type="predicted"/>
<dbReference type="AlphaFoldDB" id="A0AAP2G109"/>
<protein>
    <submittedName>
        <fullName evidence="1">Cyclase family protein</fullName>
    </submittedName>
</protein>
<dbReference type="RefSeq" id="WP_213944705.1">
    <property type="nucleotide sequence ID" value="NZ_JAHCMY010000003.1"/>
</dbReference>
<dbReference type="InterPro" id="IPR037175">
    <property type="entry name" value="KFase_sf"/>
</dbReference>
<organism evidence="1 2">
    <name type="scientific">Litoribacter ruber</name>
    <dbReference type="NCBI Taxonomy" id="702568"/>
    <lineage>
        <taxon>Bacteria</taxon>
        <taxon>Pseudomonadati</taxon>
        <taxon>Bacteroidota</taxon>
        <taxon>Cytophagia</taxon>
        <taxon>Cytophagales</taxon>
        <taxon>Cyclobacteriaceae</taxon>
        <taxon>Litoribacter</taxon>
    </lineage>
</organism>
<reference evidence="1 2" key="1">
    <citation type="submission" date="2021-05" db="EMBL/GenBank/DDBJ databases">
        <authorList>
            <person name="Zhang Z.D."/>
            <person name="Osman G."/>
        </authorList>
    </citation>
    <scope>NUCLEOTIDE SEQUENCE [LARGE SCALE GENOMIC DNA]</scope>
    <source>
        <strain evidence="1 2">KCTC 32217</strain>
    </source>
</reference>
<sequence>MRQWSYLFILFLFSCMQNQQESLTSLTFPEEGKWVDLSHDFSSETLYWPAEPEGFRIDTVAEGMTDGGYYYSAFSFCAPEHGGTHLDAPIHFAEGRKSVDELDLEDLTGPAVVVDVSEKALADRDYLVTQADIQDWEKVHGIMPENIILLIKTGFGQFYPDAEKYMGTEKKGEEGVANLHFPGLDGEAAAWLVKERKIKAVGIDTPSIDYGQSKDFLAHRKLMEENIPAFENVANLDQLPTKGIYVVALPMKIKGGSGAPLRIIARVPVD</sequence>
<comment type="caution">
    <text evidence="1">The sequence shown here is derived from an EMBL/GenBank/DDBJ whole genome shotgun (WGS) entry which is preliminary data.</text>
</comment>
<evidence type="ECO:0000313" key="2">
    <source>
        <dbReference type="Proteomes" id="UP001319104"/>
    </source>
</evidence>
<dbReference type="Pfam" id="PF04199">
    <property type="entry name" value="Cyclase"/>
    <property type="match status" value="1"/>
</dbReference>
<keyword evidence="2" id="KW-1185">Reference proteome</keyword>
<dbReference type="Gene3D" id="3.50.30.50">
    <property type="entry name" value="Putative cyclase"/>
    <property type="match status" value="1"/>
</dbReference>
<dbReference type="Proteomes" id="UP001319104">
    <property type="component" value="Unassembled WGS sequence"/>
</dbReference>
<dbReference type="SUPFAM" id="SSF102198">
    <property type="entry name" value="Putative cyclase"/>
    <property type="match status" value="1"/>
</dbReference>
<dbReference type="InterPro" id="IPR007325">
    <property type="entry name" value="KFase/CYL"/>
</dbReference>
<name>A0AAP2G109_9BACT</name>
<dbReference type="EMBL" id="JAHCMY010000003">
    <property type="protein sequence ID" value="MBS9523819.1"/>
    <property type="molecule type" value="Genomic_DNA"/>
</dbReference>
<accession>A0AAP2G109</accession>
<dbReference type="GO" id="GO:0019441">
    <property type="term" value="P:L-tryptophan catabolic process to kynurenine"/>
    <property type="evidence" value="ECO:0007669"/>
    <property type="project" value="InterPro"/>
</dbReference>
<gene>
    <name evidence="1" type="ORF">KI659_07300</name>
</gene>
<dbReference type="PROSITE" id="PS51257">
    <property type="entry name" value="PROKAR_LIPOPROTEIN"/>
    <property type="match status" value="1"/>
</dbReference>
<dbReference type="PANTHER" id="PTHR31118">
    <property type="entry name" value="CYCLASE-LIKE PROTEIN 2"/>
    <property type="match status" value="1"/>
</dbReference>
<evidence type="ECO:0000313" key="1">
    <source>
        <dbReference type="EMBL" id="MBS9523819.1"/>
    </source>
</evidence>
<dbReference type="PANTHER" id="PTHR31118:SF12">
    <property type="entry name" value="CYCLASE-LIKE PROTEIN 2"/>
    <property type="match status" value="1"/>
</dbReference>